<comment type="caution">
    <text evidence="1">The sequence shown here is derived from an EMBL/GenBank/DDBJ whole genome shotgun (WGS) entry which is preliminary data.</text>
</comment>
<name>A0A498KRQ7_9EURY</name>
<reference evidence="1 2" key="1">
    <citation type="submission" date="2019-01" db="EMBL/GenBank/DDBJ databases">
        <title>Halorientalis sp. F13-25 a new haloarchaeum isolated from hypersaline water.</title>
        <authorList>
            <person name="Ana D.-V."/>
            <person name="Cristina S.-P."/>
            <person name="Antonio V."/>
        </authorList>
    </citation>
    <scope>NUCLEOTIDE SEQUENCE [LARGE SCALE GENOMIC DNA]</scope>
    <source>
        <strain evidence="1 2">F13-25</strain>
    </source>
</reference>
<proteinExistence type="predicted"/>
<evidence type="ECO:0000313" key="2">
    <source>
        <dbReference type="Proteomes" id="UP000289691"/>
    </source>
</evidence>
<dbReference type="AlphaFoldDB" id="A0A498KRQ7"/>
<dbReference type="Proteomes" id="UP000289691">
    <property type="component" value="Unassembled WGS sequence"/>
</dbReference>
<sequence length="168" mass="18566">MSETWVENTSTFDRVKSVALTLSEPRSAAWVGSEAQVAENTARNHLERLADLGVLTATTTEQGAAYAPDPVYTRSQDIRELVDGRTEDELAAVAADVQEELQGYRETYDADSPEALRASVADADRTPDAARERLEAASDWEYARYRLSLLRDALDHYDTYTSSRSASA</sequence>
<accession>A0A498KRQ7</accession>
<dbReference type="InterPro" id="IPR055766">
    <property type="entry name" value="DUF7342"/>
</dbReference>
<keyword evidence="2" id="KW-1185">Reference proteome</keyword>
<protein>
    <submittedName>
        <fullName evidence="1">ArsR family transcriptional regulator</fullName>
    </submittedName>
</protein>
<organism evidence="1 2">
    <name type="scientific">Halorientalis pallida</name>
    <dbReference type="NCBI Taxonomy" id="2479928"/>
    <lineage>
        <taxon>Archaea</taxon>
        <taxon>Methanobacteriati</taxon>
        <taxon>Methanobacteriota</taxon>
        <taxon>Stenosarchaea group</taxon>
        <taxon>Halobacteria</taxon>
        <taxon>Halobacteriales</taxon>
        <taxon>Haloarculaceae</taxon>
        <taxon>Halorientalis</taxon>
    </lineage>
</organism>
<dbReference type="EMBL" id="RDFA01000010">
    <property type="protein sequence ID" value="RXK46364.1"/>
    <property type="molecule type" value="Genomic_DNA"/>
</dbReference>
<dbReference type="Pfam" id="PF24033">
    <property type="entry name" value="DUF7342"/>
    <property type="match status" value="1"/>
</dbReference>
<gene>
    <name evidence="1" type="ORF">EAF64_20005</name>
</gene>
<dbReference type="RefSeq" id="WP_129070751.1">
    <property type="nucleotide sequence ID" value="NZ_RDFA01000010.1"/>
</dbReference>
<dbReference type="OrthoDB" id="183382at2157"/>
<evidence type="ECO:0000313" key="1">
    <source>
        <dbReference type="EMBL" id="RXK46364.1"/>
    </source>
</evidence>